<evidence type="ECO:0000313" key="1">
    <source>
        <dbReference type="EMBL" id="AWM77749.1"/>
    </source>
</evidence>
<dbReference type="OrthoDB" id="7334987at2"/>
<dbReference type="Proteomes" id="UP000247763">
    <property type="component" value="Chromosome"/>
</dbReference>
<proteinExistence type="predicted"/>
<evidence type="ECO:0000313" key="2">
    <source>
        <dbReference type="Proteomes" id="UP000247763"/>
    </source>
</evidence>
<keyword evidence="2" id="KW-1185">Reference proteome</keyword>
<name>A0A2Z3HY42_9CAUL</name>
<organism evidence="1 2">
    <name type="scientific">Phenylobacterium parvum</name>
    <dbReference type="NCBI Taxonomy" id="2201350"/>
    <lineage>
        <taxon>Bacteria</taxon>
        <taxon>Pseudomonadati</taxon>
        <taxon>Pseudomonadota</taxon>
        <taxon>Alphaproteobacteria</taxon>
        <taxon>Caulobacterales</taxon>
        <taxon>Caulobacteraceae</taxon>
        <taxon>Phenylobacterium</taxon>
    </lineage>
</organism>
<gene>
    <name evidence="1" type="ORF">HYN04_08220</name>
</gene>
<dbReference type="EMBL" id="CP029479">
    <property type="protein sequence ID" value="AWM77749.1"/>
    <property type="molecule type" value="Genomic_DNA"/>
</dbReference>
<dbReference type="KEGG" id="phb:HYN04_08220"/>
<dbReference type="RefSeq" id="WP_110450316.1">
    <property type="nucleotide sequence ID" value="NZ_CP029479.1"/>
</dbReference>
<dbReference type="AlphaFoldDB" id="A0A2Z3HY42"/>
<sequence length="154" mass="16577">MGLRRITAAIGLAAGLAMAWPASAVLPPYVYLEARASADVHLQVRVSRVHKVTRENACRVEGRALAVWRGSVKTGDKVSFNLPCRFASTPVMPGPTLWFDPSRLKPGLILEGFFEPAEGSLRPARDQVFVVSAATSQPLCETTDYACRDPGAAP</sequence>
<accession>A0A2Z3HY42</accession>
<protein>
    <submittedName>
        <fullName evidence="1">Uncharacterized protein</fullName>
    </submittedName>
</protein>
<reference evidence="2" key="1">
    <citation type="submission" date="2018-05" db="EMBL/GenBank/DDBJ databases">
        <title>Genome sequencing of Phenylobacterium sp. HYN0004.</title>
        <authorList>
            <person name="Yi H."/>
            <person name="Baek C."/>
        </authorList>
    </citation>
    <scope>NUCLEOTIDE SEQUENCE [LARGE SCALE GENOMIC DNA]</scope>
    <source>
        <strain evidence="2">HYN0004</strain>
    </source>
</reference>